<accession>A0ABT4RJS6</accession>
<evidence type="ECO:0000313" key="2">
    <source>
        <dbReference type="Proteomes" id="UP001147700"/>
    </source>
</evidence>
<reference evidence="1" key="1">
    <citation type="submission" date="2022-10" db="EMBL/GenBank/DDBJ databases">
        <title>The WGS of Solirubrobacter sp. CPCC 204708.</title>
        <authorList>
            <person name="Jiang Z."/>
        </authorList>
    </citation>
    <scope>NUCLEOTIDE SEQUENCE</scope>
    <source>
        <strain evidence="1">CPCC 204708</strain>
    </source>
</reference>
<evidence type="ECO:0000313" key="1">
    <source>
        <dbReference type="EMBL" id="MDA0138796.1"/>
    </source>
</evidence>
<sequence length="44" mass="4821">MLNRILSALTRQFPTAHAPEAGHFHAGPRGPYPCFDANCRQAAK</sequence>
<protein>
    <submittedName>
        <fullName evidence="1">Uncharacterized protein</fullName>
    </submittedName>
</protein>
<dbReference type="Proteomes" id="UP001147700">
    <property type="component" value="Unassembled WGS sequence"/>
</dbReference>
<keyword evidence="2" id="KW-1185">Reference proteome</keyword>
<dbReference type="RefSeq" id="WP_255525773.1">
    <property type="nucleotide sequence ID" value="NZ_JAPCID010000019.1"/>
</dbReference>
<proteinExistence type="predicted"/>
<organism evidence="1 2">
    <name type="scientific">Solirubrobacter deserti</name>
    <dbReference type="NCBI Taxonomy" id="2282478"/>
    <lineage>
        <taxon>Bacteria</taxon>
        <taxon>Bacillati</taxon>
        <taxon>Actinomycetota</taxon>
        <taxon>Thermoleophilia</taxon>
        <taxon>Solirubrobacterales</taxon>
        <taxon>Solirubrobacteraceae</taxon>
        <taxon>Solirubrobacter</taxon>
    </lineage>
</organism>
<comment type="caution">
    <text evidence="1">The sequence shown here is derived from an EMBL/GenBank/DDBJ whole genome shotgun (WGS) entry which is preliminary data.</text>
</comment>
<gene>
    <name evidence="1" type="ORF">OJ962_14940</name>
</gene>
<name>A0ABT4RJS6_9ACTN</name>
<dbReference type="EMBL" id="JAPCID010000019">
    <property type="protein sequence ID" value="MDA0138796.1"/>
    <property type="molecule type" value="Genomic_DNA"/>
</dbReference>